<keyword evidence="4 6" id="KW-1133">Transmembrane helix</keyword>
<keyword evidence="2" id="KW-1003">Cell membrane</keyword>
<reference evidence="7" key="1">
    <citation type="journal article" date="2015" name="Nature">
        <title>Complex archaea that bridge the gap between prokaryotes and eukaryotes.</title>
        <authorList>
            <person name="Spang A."/>
            <person name="Saw J.H."/>
            <person name="Jorgensen S.L."/>
            <person name="Zaremba-Niedzwiedzka K."/>
            <person name="Martijn J."/>
            <person name="Lind A.E."/>
            <person name="van Eijk R."/>
            <person name="Schleper C."/>
            <person name="Guy L."/>
            <person name="Ettema T.J."/>
        </authorList>
    </citation>
    <scope>NUCLEOTIDE SEQUENCE</scope>
</reference>
<feature type="transmembrane region" description="Helical" evidence="6">
    <location>
        <begin position="58"/>
        <end position="78"/>
    </location>
</feature>
<dbReference type="InterPro" id="IPR019108">
    <property type="entry name" value="Caa3_assmbl_CtaG-rel"/>
</dbReference>
<evidence type="ECO:0000256" key="3">
    <source>
        <dbReference type="ARBA" id="ARBA00022692"/>
    </source>
</evidence>
<dbReference type="Pfam" id="PF09678">
    <property type="entry name" value="Caa3_CtaG"/>
    <property type="match status" value="1"/>
</dbReference>
<evidence type="ECO:0000313" key="7">
    <source>
        <dbReference type="EMBL" id="KKN94970.1"/>
    </source>
</evidence>
<evidence type="ECO:0000256" key="4">
    <source>
        <dbReference type="ARBA" id="ARBA00022989"/>
    </source>
</evidence>
<name>A0A0F9UPD4_9ZZZZ</name>
<feature type="transmembrane region" description="Helical" evidence="6">
    <location>
        <begin position="190"/>
        <end position="214"/>
    </location>
</feature>
<dbReference type="EMBL" id="LAZR01000074">
    <property type="protein sequence ID" value="KKN94970.1"/>
    <property type="molecule type" value="Genomic_DNA"/>
</dbReference>
<evidence type="ECO:0000256" key="2">
    <source>
        <dbReference type="ARBA" id="ARBA00022475"/>
    </source>
</evidence>
<proteinExistence type="predicted"/>
<feature type="transmembrane region" description="Helical" evidence="6">
    <location>
        <begin position="90"/>
        <end position="110"/>
    </location>
</feature>
<protein>
    <recommendedName>
        <fullName evidence="8">Cytochrome c oxidase assembly protein</fullName>
    </recommendedName>
</protein>
<gene>
    <name evidence="7" type="ORF">LCGC14_0182970</name>
</gene>
<feature type="transmembrane region" description="Helical" evidence="6">
    <location>
        <begin position="163"/>
        <end position="183"/>
    </location>
</feature>
<feature type="transmembrane region" description="Helical" evidence="6">
    <location>
        <begin position="34"/>
        <end position="51"/>
    </location>
</feature>
<evidence type="ECO:0000256" key="6">
    <source>
        <dbReference type="SAM" id="Phobius"/>
    </source>
</evidence>
<keyword evidence="3 6" id="KW-0812">Transmembrane</keyword>
<feature type="transmembrane region" description="Helical" evidence="6">
    <location>
        <begin position="234"/>
        <end position="256"/>
    </location>
</feature>
<evidence type="ECO:0000256" key="1">
    <source>
        <dbReference type="ARBA" id="ARBA00004651"/>
    </source>
</evidence>
<evidence type="ECO:0008006" key="8">
    <source>
        <dbReference type="Google" id="ProtNLM"/>
    </source>
</evidence>
<keyword evidence="5 6" id="KW-0472">Membrane</keyword>
<feature type="transmembrane region" description="Helical" evidence="6">
    <location>
        <begin position="131"/>
        <end position="151"/>
    </location>
</feature>
<comment type="caution">
    <text evidence="7">The sequence shown here is derived from an EMBL/GenBank/DDBJ whole genome shotgun (WGS) entry which is preliminary data.</text>
</comment>
<comment type="subcellular location">
    <subcellularLocation>
        <location evidence="1">Cell membrane</location>
        <topology evidence="1">Multi-pass membrane protein</topology>
    </subcellularLocation>
</comment>
<sequence length="265" mass="29717">MASGSLLLLMLVAPMAWAHSPLAGGGQEQTAAMLSALVLGLGWLVYLLGAWRARPAMLALAAFNLSMLLAFYAVLGPLDEWAETSTAWHMVQHMLFMVVIAPLFVLARPLPQISAGGGRAASVIWNPLLRFTRHPMLAAYLHGLVIWFWHVPRFYVLALDNPWWHVIEHACFLVTAGLFWWAVLKSSSRAVHWALFALLFTLMHTGFLGAMLTFAQASLYGPDRSLQDQQLAGLIMWVLGAFPYLLASAWVGYRWYKQMQRRLNR</sequence>
<dbReference type="GO" id="GO:0005886">
    <property type="term" value="C:plasma membrane"/>
    <property type="evidence" value="ECO:0007669"/>
    <property type="project" value="UniProtKB-SubCell"/>
</dbReference>
<organism evidence="7">
    <name type="scientific">marine sediment metagenome</name>
    <dbReference type="NCBI Taxonomy" id="412755"/>
    <lineage>
        <taxon>unclassified sequences</taxon>
        <taxon>metagenomes</taxon>
        <taxon>ecological metagenomes</taxon>
    </lineage>
</organism>
<dbReference type="AlphaFoldDB" id="A0A0F9UPD4"/>
<accession>A0A0F9UPD4</accession>
<evidence type="ECO:0000256" key="5">
    <source>
        <dbReference type="ARBA" id="ARBA00023136"/>
    </source>
</evidence>